<gene>
    <name evidence="2" type="ORF">EJ04DRAFT_513854</name>
</gene>
<dbReference type="Proteomes" id="UP000799444">
    <property type="component" value="Unassembled WGS sequence"/>
</dbReference>
<dbReference type="OrthoDB" id="529205at2759"/>
<feature type="compositionally biased region" description="Basic and acidic residues" evidence="1">
    <location>
        <begin position="29"/>
        <end position="63"/>
    </location>
</feature>
<sequence length="102" mass="11812">MRSRVLVSTFRPASLLSTRRTLTTTPRLFIKEDADRSPDQLEKKKQEQLKKQEKGEGHWHEELASSSESHITADKDKVKDHDSHMSKLQEQTKKKGERGDLD</sequence>
<dbReference type="AlphaFoldDB" id="A0A9P4QTP3"/>
<evidence type="ECO:0000313" key="2">
    <source>
        <dbReference type="EMBL" id="KAF2732489.1"/>
    </source>
</evidence>
<protein>
    <submittedName>
        <fullName evidence="2">Uncharacterized protein</fullName>
    </submittedName>
</protein>
<comment type="caution">
    <text evidence="2">The sequence shown here is derived from an EMBL/GenBank/DDBJ whole genome shotgun (WGS) entry which is preliminary data.</text>
</comment>
<organism evidence="2 3">
    <name type="scientific">Polyplosphaeria fusca</name>
    <dbReference type="NCBI Taxonomy" id="682080"/>
    <lineage>
        <taxon>Eukaryota</taxon>
        <taxon>Fungi</taxon>
        <taxon>Dikarya</taxon>
        <taxon>Ascomycota</taxon>
        <taxon>Pezizomycotina</taxon>
        <taxon>Dothideomycetes</taxon>
        <taxon>Pleosporomycetidae</taxon>
        <taxon>Pleosporales</taxon>
        <taxon>Tetraplosphaeriaceae</taxon>
        <taxon>Polyplosphaeria</taxon>
    </lineage>
</organism>
<evidence type="ECO:0000313" key="3">
    <source>
        <dbReference type="Proteomes" id="UP000799444"/>
    </source>
</evidence>
<accession>A0A9P4QTP3</accession>
<name>A0A9P4QTP3_9PLEO</name>
<reference evidence="2" key="1">
    <citation type="journal article" date="2020" name="Stud. Mycol.">
        <title>101 Dothideomycetes genomes: a test case for predicting lifestyles and emergence of pathogens.</title>
        <authorList>
            <person name="Haridas S."/>
            <person name="Albert R."/>
            <person name="Binder M."/>
            <person name="Bloem J."/>
            <person name="Labutti K."/>
            <person name="Salamov A."/>
            <person name="Andreopoulos B."/>
            <person name="Baker S."/>
            <person name="Barry K."/>
            <person name="Bills G."/>
            <person name="Bluhm B."/>
            <person name="Cannon C."/>
            <person name="Castanera R."/>
            <person name="Culley D."/>
            <person name="Daum C."/>
            <person name="Ezra D."/>
            <person name="Gonzalez J."/>
            <person name="Henrissat B."/>
            <person name="Kuo A."/>
            <person name="Liang C."/>
            <person name="Lipzen A."/>
            <person name="Lutzoni F."/>
            <person name="Magnuson J."/>
            <person name="Mondo S."/>
            <person name="Nolan M."/>
            <person name="Ohm R."/>
            <person name="Pangilinan J."/>
            <person name="Park H.-J."/>
            <person name="Ramirez L."/>
            <person name="Alfaro M."/>
            <person name="Sun H."/>
            <person name="Tritt A."/>
            <person name="Yoshinaga Y."/>
            <person name="Zwiers L.-H."/>
            <person name="Turgeon B."/>
            <person name="Goodwin S."/>
            <person name="Spatafora J."/>
            <person name="Crous P."/>
            <person name="Grigoriev I."/>
        </authorList>
    </citation>
    <scope>NUCLEOTIDE SEQUENCE</scope>
    <source>
        <strain evidence="2">CBS 125425</strain>
    </source>
</reference>
<keyword evidence="3" id="KW-1185">Reference proteome</keyword>
<feature type="compositionally biased region" description="Basic and acidic residues" evidence="1">
    <location>
        <begin position="71"/>
        <end position="102"/>
    </location>
</feature>
<dbReference type="EMBL" id="ML996176">
    <property type="protein sequence ID" value="KAF2732489.1"/>
    <property type="molecule type" value="Genomic_DNA"/>
</dbReference>
<feature type="region of interest" description="Disordered" evidence="1">
    <location>
        <begin position="21"/>
        <end position="102"/>
    </location>
</feature>
<evidence type="ECO:0000256" key="1">
    <source>
        <dbReference type="SAM" id="MobiDB-lite"/>
    </source>
</evidence>
<proteinExistence type="predicted"/>